<dbReference type="EMBL" id="FNQK01000004">
    <property type="protein sequence ID" value="SDZ95129.1"/>
    <property type="molecule type" value="Genomic_DNA"/>
</dbReference>
<dbReference type="OrthoDB" id="1442487at2"/>
<keyword evidence="1" id="KW-0472">Membrane</keyword>
<feature type="transmembrane region" description="Helical" evidence="1">
    <location>
        <begin position="12"/>
        <end position="31"/>
    </location>
</feature>
<keyword evidence="3" id="KW-1185">Reference proteome</keyword>
<dbReference type="Proteomes" id="UP000198846">
    <property type="component" value="Unassembled WGS sequence"/>
</dbReference>
<reference evidence="2 3" key="1">
    <citation type="submission" date="2016-10" db="EMBL/GenBank/DDBJ databases">
        <authorList>
            <person name="de Groot N.N."/>
        </authorList>
    </citation>
    <scope>NUCLEOTIDE SEQUENCE [LARGE SCALE GENOMIC DNA]</scope>
    <source>
        <strain evidence="2 3">DSM 23842</strain>
    </source>
</reference>
<sequence length="94" mass="10583">MKNVLNNPQYNIIAVIIVEIITCSISFSANFSDGSLKTTLIKWTPALIGISTLMIYLVSRLLFKKLNWLITLLGIILMFYAAFTIYGTDFSQTI</sequence>
<evidence type="ECO:0000313" key="2">
    <source>
        <dbReference type="EMBL" id="SDZ95129.1"/>
    </source>
</evidence>
<feature type="transmembrane region" description="Helical" evidence="1">
    <location>
        <begin position="66"/>
        <end position="86"/>
    </location>
</feature>
<evidence type="ECO:0000313" key="3">
    <source>
        <dbReference type="Proteomes" id="UP000198846"/>
    </source>
</evidence>
<dbReference type="RefSeq" id="WP_092132888.1">
    <property type="nucleotide sequence ID" value="NZ_FNQK01000004.1"/>
</dbReference>
<protein>
    <submittedName>
        <fullName evidence="2">Uncharacterized protein</fullName>
    </submittedName>
</protein>
<dbReference type="STRING" id="283786.SAMN04487990_104170"/>
<name>A0A1H3X6V0_BIZPA</name>
<feature type="transmembrane region" description="Helical" evidence="1">
    <location>
        <begin position="43"/>
        <end position="59"/>
    </location>
</feature>
<accession>A0A1H3X6V0</accession>
<keyword evidence="1" id="KW-1133">Transmembrane helix</keyword>
<dbReference type="AlphaFoldDB" id="A0A1H3X6V0"/>
<gene>
    <name evidence="2" type="ORF">SAMN04487990_104170</name>
</gene>
<keyword evidence="1" id="KW-0812">Transmembrane</keyword>
<organism evidence="2 3">
    <name type="scientific">Bizionia paragorgiae</name>
    <dbReference type="NCBI Taxonomy" id="283786"/>
    <lineage>
        <taxon>Bacteria</taxon>
        <taxon>Pseudomonadati</taxon>
        <taxon>Bacteroidota</taxon>
        <taxon>Flavobacteriia</taxon>
        <taxon>Flavobacteriales</taxon>
        <taxon>Flavobacteriaceae</taxon>
        <taxon>Bizionia</taxon>
    </lineage>
</organism>
<proteinExistence type="predicted"/>
<evidence type="ECO:0000256" key="1">
    <source>
        <dbReference type="SAM" id="Phobius"/>
    </source>
</evidence>